<proteinExistence type="predicted"/>
<evidence type="ECO:0000313" key="2">
    <source>
        <dbReference type="Proteomes" id="UP000251314"/>
    </source>
</evidence>
<protein>
    <submittedName>
        <fullName evidence="1">Uncharacterized protein</fullName>
    </submittedName>
</protein>
<dbReference type="Proteomes" id="UP000251314">
    <property type="component" value="Unassembled WGS sequence"/>
</dbReference>
<dbReference type="OrthoDB" id="124578at2759"/>
<sequence>MKKVQEHIKPLASGAQATVLRDIYDPHFARTHSAFLELRNTILRRWAYLTPTGFATTNNPAETFNAVLKRDYTIRRRLKMDSLLRELSACWQDQSSSVRAFGFDVVPTATLARRVSELICAKLLGLAEGQTVDGALTGCQSTLRVVSLRAPRVMVAPNKRSEEGIALSAQLGANYARMEVDGQPWPGGQVDVDRQYCSCG</sequence>
<gene>
    <name evidence="1" type="ORF">PC110_g15599</name>
</gene>
<organism evidence="1 2">
    <name type="scientific">Phytophthora cactorum</name>
    <dbReference type="NCBI Taxonomy" id="29920"/>
    <lineage>
        <taxon>Eukaryota</taxon>
        <taxon>Sar</taxon>
        <taxon>Stramenopiles</taxon>
        <taxon>Oomycota</taxon>
        <taxon>Peronosporomycetes</taxon>
        <taxon>Peronosporales</taxon>
        <taxon>Peronosporaceae</taxon>
        <taxon>Phytophthora</taxon>
    </lineage>
</organism>
<dbReference type="AlphaFoldDB" id="A0A329RXP9"/>
<keyword evidence="2" id="KW-1185">Reference proteome</keyword>
<dbReference type="VEuPathDB" id="FungiDB:PC110_g15599"/>
<evidence type="ECO:0000313" key="1">
    <source>
        <dbReference type="EMBL" id="RAW27998.1"/>
    </source>
</evidence>
<comment type="caution">
    <text evidence="1">The sequence shown here is derived from an EMBL/GenBank/DDBJ whole genome shotgun (WGS) entry which is preliminary data.</text>
</comment>
<name>A0A329RXP9_9STRA</name>
<reference evidence="1 2" key="1">
    <citation type="submission" date="2018-01" db="EMBL/GenBank/DDBJ databases">
        <title>Draft genome of the strawberry crown rot pathogen Phytophthora cactorum.</title>
        <authorList>
            <person name="Armitage A.D."/>
            <person name="Lysoe E."/>
            <person name="Nellist C.F."/>
            <person name="Harrison R.J."/>
            <person name="Brurberg M.B."/>
        </authorList>
    </citation>
    <scope>NUCLEOTIDE SEQUENCE [LARGE SCALE GENOMIC DNA]</scope>
    <source>
        <strain evidence="1 2">10300</strain>
    </source>
</reference>
<accession>A0A329RXP9</accession>
<dbReference type="EMBL" id="MJFZ01000520">
    <property type="protein sequence ID" value="RAW27998.1"/>
    <property type="molecule type" value="Genomic_DNA"/>
</dbReference>